<dbReference type="AlphaFoldDB" id="A0A813LXE1"/>
<comment type="caution">
    <text evidence="2">The sequence shown here is derived from an EMBL/GenBank/DDBJ whole genome shotgun (WGS) entry which is preliminary data.</text>
</comment>
<feature type="signal peptide" evidence="1">
    <location>
        <begin position="1"/>
        <end position="23"/>
    </location>
</feature>
<feature type="chain" id="PRO_5032858308" evidence="1">
    <location>
        <begin position="24"/>
        <end position="274"/>
    </location>
</feature>
<reference evidence="2" key="1">
    <citation type="submission" date="2021-02" db="EMBL/GenBank/DDBJ databases">
        <authorList>
            <person name="Dougan E. K."/>
            <person name="Rhodes N."/>
            <person name="Thang M."/>
            <person name="Chan C."/>
        </authorList>
    </citation>
    <scope>NUCLEOTIDE SEQUENCE</scope>
</reference>
<sequence>MGVMLGRWCRWAVPALVLSSVSGETRFFENSAVEDVLPKAPADYPDNLQGIIWMDQGGFFGHSDVPFNAPDLACSFGDTAFHRLDPDTRVLKVSITGPAWQWMNKFLGYVGYNLLGVLGFFYEFQWNEDYSVAQTLPGLDLGVLGVYQVPMWLMSFTMVLQTPPEGACPPAKGASKKDIAKCAKWDRVSSGFLSPLLGSYGVLHYYVYQIVDKDGKRVQPFYDAFLEWANQNTDPGPKAAGLLGLELGKTGLASGTSFVGLRSDTKSKASKKEL</sequence>
<dbReference type="EMBL" id="CAJNNW010037486">
    <property type="protein sequence ID" value="CAE8742240.1"/>
    <property type="molecule type" value="Genomic_DNA"/>
</dbReference>
<accession>A0A813LXE1</accession>
<proteinExistence type="predicted"/>
<evidence type="ECO:0000256" key="1">
    <source>
        <dbReference type="SAM" id="SignalP"/>
    </source>
</evidence>
<evidence type="ECO:0000313" key="2">
    <source>
        <dbReference type="EMBL" id="CAE8742240.1"/>
    </source>
</evidence>
<keyword evidence="1" id="KW-0732">Signal</keyword>
<evidence type="ECO:0000313" key="3">
    <source>
        <dbReference type="Proteomes" id="UP000626109"/>
    </source>
</evidence>
<protein>
    <submittedName>
        <fullName evidence="2">Uncharacterized protein</fullName>
    </submittedName>
</protein>
<gene>
    <name evidence="2" type="ORF">PGLA2088_LOCUS50884</name>
</gene>
<organism evidence="2 3">
    <name type="scientific">Polarella glacialis</name>
    <name type="common">Dinoflagellate</name>
    <dbReference type="NCBI Taxonomy" id="89957"/>
    <lineage>
        <taxon>Eukaryota</taxon>
        <taxon>Sar</taxon>
        <taxon>Alveolata</taxon>
        <taxon>Dinophyceae</taxon>
        <taxon>Suessiales</taxon>
        <taxon>Suessiaceae</taxon>
        <taxon>Polarella</taxon>
    </lineage>
</organism>
<dbReference type="Proteomes" id="UP000626109">
    <property type="component" value="Unassembled WGS sequence"/>
</dbReference>
<name>A0A813LXE1_POLGL</name>